<reference evidence="9 10" key="1">
    <citation type="journal article" date="2022" name="Nat. Ecol. Evol.">
        <title>A masculinizing supergene underlies an exaggerated male reproductive morph in a spider.</title>
        <authorList>
            <person name="Hendrickx F."/>
            <person name="De Corte Z."/>
            <person name="Sonet G."/>
            <person name="Van Belleghem S.M."/>
            <person name="Kostlbacher S."/>
            <person name="Vangestel C."/>
        </authorList>
    </citation>
    <scope>NUCLEOTIDE SEQUENCE [LARGE SCALE GENOMIC DNA]</scope>
    <source>
        <strain evidence="9">W744_W776</strain>
    </source>
</reference>
<dbReference type="Pfam" id="PF01122">
    <property type="entry name" value="Cobalamin_bind"/>
    <property type="match status" value="1"/>
</dbReference>
<comment type="caution">
    <text evidence="7">Lacks conserved residue(s) required for the propagation of feature annotation.</text>
</comment>
<dbReference type="InterPro" id="IPR023415">
    <property type="entry name" value="LDLR_class-A_CS"/>
</dbReference>
<feature type="chain" id="PRO_5044000628" description="Vitellogenin receptor" evidence="8">
    <location>
        <begin position="23"/>
        <end position="687"/>
    </location>
</feature>
<feature type="binding site" evidence="5">
    <location>
        <position position="274"/>
    </location>
    <ligand>
        <name>cyanocob(III)alamin</name>
        <dbReference type="ChEBI" id="CHEBI:17439"/>
    </ligand>
</feature>
<dbReference type="SUPFAM" id="SSF48239">
    <property type="entry name" value="Terpenoid cyclases/Protein prenyltransferases"/>
    <property type="match status" value="1"/>
</dbReference>
<feature type="binding site" evidence="5">
    <location>
        <begin position="460"/>
        <end position="461"/>
    </location>
    <ligand>
        <name>cyanocob(III)alamin</name>
        <dbReference type="ChEBI" id="CHEBI:17439"/>
    </ligand>
</feature>
<evidence type="ECO:0000313" key="10">
    <source>
        <dbReference type="Proteomes" id="UP000827092"/>
    </source>
</evidence>
<feature type="disulfide bond" evidence="6">
    <location>
        <begin position="246"/>
        <end position="285"/>
    </location>
</feature>
<dbReference type="Gene3D" id="4.10.400.10">
    <property type="entry name" value="Low-density Lipoprotein Receptor"/>
    <property type="match status" value="2"/>
</dbReference>
<protein>
    <recommendedName>
        <fullName evidence="11">Vitellogenin receptor</fullName>
    </recommendedName>
</protein>
<gene>
    <name evidence="9" type="ORF">JTE90_021358</name>
</gene>
<evidence type="ECO:0000313" key="9">
    <source>
        <dbReference type="EMBL" id="KAG8175708.1"/>
    </source>
</evidence>
<dbReference type="PRINTS" id="PR00261">
    <property type="entry name" value="LDLRECEPTOR"/>
</dbReference>
<dbReference type="PANTHER" id="PTHR10559">
    <property type="entry name" value="TRANSCOBALAMIN-1/GASTRIC INTRINSIC FACTOR"/>
    <property type="match status" value="1"/>
</dbReference>
<dbReference type="PANTHER" id="PTHR10559:SF18">
    <property type="entry name" value="TRANSCOBALAMIN II"/>
    <property type="match status" value="1"/>
</dbReference>
<dbReference type="Proteomes" id="UP000827092">
    <property type="component" value="Unassembled WGS sequence"/>
</dbReference>
<dbReference type="InterPro" id="IPR008930">
    <property type="entry name" value="Terpenoid_cyclase/PrenylTrfase"/>
</dbReference>
<dbReference type="InterPro" id="IPR002172">
    <property type="entry name" value="LDrepeatLR_classA_rpt"/>
</dbReference>
<evidence type="ECO:0000256" key="5">
    <source>
        <dbReference type="PIRSR" id="PIRSR602157-1"/>
    </source>
</evidence>
<evidence type="ECO:0000256" key="6">
    <source>
        <dbReference type="PIRSR" id="PIRSR602157-2"/>
    </source>
</evidence>
<dbReference type="InterPro" id="IPR002157">
    <property type="entry name" value="Cbl-bd_prot"/>
</dbReference>
<name>A0AAV6TVL5_9ARAC</name>
<dbReference type="PROSITE" id="PS01209">
    <property type="entry name" value="LDLRA_1"/>
    <property type="match status" value="1"/>
</dbReference>
<comment type="subcellular location">
    <subcellularLocation>
        <location evidence="1">Secreted</location>
    </subcellularLocation>
</comment>
<evidence type="ECO:0000256" key="1">
    <source>
        <dbReference type="ARBA" id="ARBA00004613"/>
    </source>
</evidence>
<evidence type="ECO:0000256" key="8">
    <source>
        <dbReference type="SAM" id="SignalP"/>
    </source>
</evidence>
<evidence type="ECO:0000256" key="3">
    <source>
        <dbReference type="ARBA" id="ARBA00022729"/>
    </source>
</evidence>
<dbReference type="SMART" id="SM00192">
    <property type="entry name" value="LDLa"/>
    <property type="match status" value="2"/>
</dbReference>
<dbReference type="CDD" id="cd00112">
    <property type="entry name" value="LDLa"/>
    <property type="match status" value="2"/>
</dbReference>
<dbReference type="InterPro" id="IPR036055">
    <property type="entry name" value="LDL_receptor-like_sf"/>
</dbReference>
<dbReference type="GO" id="GO:0005615">
    <property type="term" value="C:extracellular space"/>
    <property type="evidence" value="ECO:0007669"/>
    <property type="project" value="TreeGrafter"/>
</dbReference>
<keyword evidence="5" id="KW-0170">Cobalt</keyword>
<proteinExistence type="predicted"/>
<keyword evidence="10" id="KW-1185">Reference proteome</keyword>
<keyword evidence="2" id="KW-0964">Secreted</keyword>
<feature type="disulfide bond" evidence="7">
    <location>
        <begin position="96"/>
        <end position="111"/>
    </location>
</feature>
<feature type="disulfide bond" evidence="7">
    <location>
        <begin position="52"/>
        <end position="67"/>
    </location>
</feature>
<evidence type="ECO:0008006" key="11">
    <source>
        <dbReference type="Google" id="ProtNLM"/>
    </source>
</evidence>
<organism evidence="9 10">
    <name type="scientific">Oedothorax gibbosus</name>
    <dbReference type="NCBI Taxonomy" id="931172"/>
    <lineage>
        <taxon>Eukaryota</taxon>
        <taxon>Metazoa</taxon>
        <taxon>Ecdysozoa</taxon>
        <taxon>Arthropoda</taxon>
        <taxon>Chelicerata</taxon>
        <taxon>Arachnida</taxon>
        <taxon>Araneae</taxon>
        <taxon>Araneomorphae</taxon>
        <taxon>Entelegynae</taxon>
        <taxon>Araneoidea</taxon>
        <taxon>Linyphiidae</taxon>
        <taxon>Erigoninae</taxon>
        <taxon>Oedothorax</taxon>
    </lineage>
</organism>
<dbReference type="InterPro" id="IPR051588">
    <property type="entry name" value="Cobalamin_Transport"/>
</dbReference>
<evidence type="ECO:0000256" key="7">
    <source>
        <dbReference type="PROSITE-ProRule" id="PRU00124"/>
    </source>
</evidence>
<keyword evidence="3 8" id="KW-0732">Signal</keyword>
<sequence length="687" mass="78083">MSLRLCFTTLVLYAICISNIQAQGYFDDDETVTCGALEFQCDERCLPRSLFCNNVFDCADKTDENYCDSAYDQSQCPSNWFKCSSQSKCIPENWKCNGFRDCSYNSDENSCSPADLAHESLEESVPKKNLIKWFLRRRKSGSTTNKWGHELPRTAVALFLGDRDFFVQNKNKTMEEMSYELSIQLLSDLSRDGQVRKKDLASFIHALLVTCIDPRDFHGKDLVSELRRKLEDSATTPNPFDILALCNAGDKMTKKDVERIAAAYNNRSRPFWIDNQAMAAIALACIYNTSDFTIDERMLIDMEKDLKKRQFKNGTVENIKTTALVVQALIATQSHMREFDLEGAIHSIVQSQHKDGSIGSFLESYYILPTLSNSSLLDINSKHCERPTTSEEEALSEFQRTRGEKMSTQLSVWVGSGTDIKRSWTLRVPVNSSLYHIMEISNKLDTRQRIAYNVINGKPYVSSLIGLQDDIEMGNYWSMYVRELNSGEDPKLVDKSPVDVKIEPNQELIICEATIQRMDSNKGCSEILMQQLDSVLREVNPFAESYTKMHEVVKNNPATSVKMVFMEDGSLDMRRYNAPTTRTEVAAIFVGDDGEPPANRDIIIYPVGSSCKTISAINQCADPMTYPLLFPGGDYGWNSGLEHVEERQTSRRTRVTQLQKKISINLWLLNFLMLILNHAYMKSYPNA</sequence>
<feature type="binding site" evidence="5">
    <location>
        <position position="318"/>
    </location>
    <ligand>
        <name>cyanocob(III)alamin</name>
        <dbReference type="ChEBI" id="CHEBI:17439"/>
    </ligand>
</feature>
<dbReference type="Gene3D" id="1.50.10.20">
    <property type="match status" value="1"/>
</dbReference>
<evidence type="ECO:0000256" key="4">
    <source>
        <dbReference type="ARBA" id="ARBA00023157"/>
    </source>
</evidence>
<evidence type="ECO:0000256" key="2">
    <source>
        <dbReference type="ARBA" id="ARBA00022525"/>
    </source>
</evidence>
<comment type="caution">
    <text evidence="9">The sequence shown here is derived from an EMBL/GenBank/DDBJ whole genome shotgun (WGS) entry which is preliminary data.</text>
</comment>
<dbReference type="PROSITE" id="PS50068">
    <property type="entry name" value="LDLRA_2"/>
    <property type="match status" value="2"/>
</dbReference>
<dbReference type="SUPFAM" id="SSF57424">
    <property type="entry name" value="LDL receptor-like module"/>
    <property type="match status" value="2"/>
</dbReference>
<dbReference type="Pfam" id="PF00057">
    <property type="entry name" value="Ldl_recept_a"/>
    <property type="match status" value="2"/>
</dbReference>
<dbReference type="GO" id="GO:0015889">
    <property type="term" value="P:cobalamin transport"/>
    <property type="evidence" value="ECO:0007669"/>
    <property type="project" value="InterPro"/>
</dbReference>
<accession>A0AAV6TVL5</accession>
<dbReference type="EMBL" id="JAFNEN010000959">
    <property type="protein sequence ID" value="KAG8175708.1"/>
    <property type="molecule type" value="Genomic_DNA"/>
</dbReference>
<keyword evidence="4 6" id="KW-1015">Disulfide bond</keyword>
<feature type="signal peptide" evidence="8">
    <location>
        <begin position="1"/>
        <end position="22"/>
    </location>
</feature>
<dbReference type="AlphaFoldDB" id="A0AAV6TVL5"/>
<dbReference type="GO" id="GO:0031419">
    <property type="term" value="F:cobalamin binding"/>
    <property type="evidence" value="ECO:0007669"/>
    <property type="project" value="InterPro"/>
</dbReference>